<gene>
    <name evidence="1" type="ORF">AD951_02350</name>
</gene>
<dbReference type="AlphaFoldDB" id="A0A149US42"/>
<evidence type="ECO:0008006" key="3">
    <source>
        <dbReference type="Google" id="ProtNLM"/>
    </source>
</evidence>
<dbReference type="Proteomes" id="UP000075377">
    <property type="component" value="Unassembled WGS sequence"/>
</dbReference>
<reference evidence="1 2" key="1">
    <citation type="submission" date="2015-06" db="EMBL/GenBank/DDBJ databases">
        <title>Improved classification and identification of acetic acid bacteria using matrix-assisted laser desorption/ionization time-of-flight mass spectrometry; Gluconobacter nephelii and Gluconobacter uchimurae are later heterotypic synonyms of Gluconobacter japonicus and Gluconobacter oxydans, respectively.</title>
        <authorList>
            <person name="Li L."/>
            <person name="Cleenwerck I."/>
            <person name="De Vuyst L."/>
            <person name="Vandamme P."/>
        </authorList>
    </citation>
    <scope>NUCLEOTIDE SEQUENCE [LARGE SCALE GENOMIC DNA]</scope>
    <source>
        <strain evidence="1 2">LMG 1699</strain>
    </source>
</reference>
<dbReference type="PATRIC" id="fig|178901.14.peg.794"/>
<dbReference type="OrthoDB" id="5379851at2"/>
<sequence length="418" mass="47221">MNEDSRAICFVVMGFGKKTDFESGRTIDLDATYEAIIEPAATKHNLRCIRADEIMHSGIIDTPMYEMLLQSDLVIADISTGNINAVYELGVRHALRPNCTIIMKEREGRLYFDLNHVNTFEYDHLGEDIGAREARRATRDLGVLIKEVMASGKTDSPVYTYLPRLMQPKLNEEEFSDLVDETEAAQERLSELMQKGEAAMKASNPEVAVNAFKAAAHLKGPDPFIIQQLALATYKAKKPSPLAALIASVQIINQLSPDISNDPETLGITGAIYKRLWHLTNDRPQLDAAIRYYGRGFEVRRDYYNGENLALCYEFRQGLQTDPDEALYDRLSARKIRTALLETLLLLIETPSFDERVDRRWVLATLANCAYALGKPQDGEQFEKRFMAEQPANWEIETYQESKMHVLSISSSDAPDKL</sequence>
<name>A0A149US42_9PROT</name>
<dbReference type="RefSeq" id="WP_061498843.1">
    <property type="nucleotide sequence ID" value="NZ_LHZX01000212.1"/>
</dbReference>
<organism evidence="1 2">
    <name type="scientific">Acetobacter malorum</name>
    <dbReference type="NCBI Taxonomy" id="178901"/>
    <lineage>
        <taxon>Bacteria</taxon>
        <taxon>Pseudomonadati</taxon>
        <taxon>Pseudomonadota</taxon>
        <taxon>Alphaproteobacteria</taxon>
        <taxon>Acetobacterales</taxon>
        <taxon>Acetobacteraceae</taxon>
        <taxon>Acetobacter</taxon>
    </lineage>
</organism>
<dbReference type="InterPro" id="IPR046880">
    <property type="entry name" value="TPR-S"/>
</dbReference>
<comment type="caution">
    <text evidence="1">The sequence shown here is derived from an EMBL/GenBank/DDBJ whole genome shotgun (WGS) entry which is preliminary data.</text>
</comment>
<protein>
    <recommendedName>
        <fullName evidence="3">DUF4071 domain-containing protein</fullName>
    </recommendedName>
</protein>
<evidence type="ECO:0000313" key="1">
    <source>
        <dbReference type="EMBL" id="KXV70705.1"/>
    </source>
</evidence>
<dbReference type="InterPro" id="IPR011990">
    <property type="entry name" value="TPR-like_helical_dom_sf"/>
</dbReference>
<dbReference type="Gene3D" id="1.25.40.10">
    <property type="entry name" value="Tetratricopeptide repeat domain"/>
    <property type="match status" value="1"/>
</dbReference>
<dbReference type="Pfam" id="PF20308">
    <property type="entry name" value="TPR-S"/>
    <property type="match status" value="1"/>
</dbReference>
<proteinExistence type="predicted"/>
<dbReference type="EMBL" id="LHZX01000212">
    <property type="protein sequence ID" value="KXV70705.1"/>
    <property type="molecule type" value="Genomic_DNA"/>
</dbReference>
<evidence type="ECO:0000313" key="2">
    <source>
        <dbReference type="Proteomes" id="UP000075377"/>
    </source>
</evidence>
<accession>A0A149US42</accession>